<evidence type="ECO:0000313" key="3">
    <source>
        <dbReference type="Proteomes" id="UP001652394"/>
    </source>
</evidence>
<dbReference type="Proteomes" id="UP001652394">
    <property type="component" value="Unassembled WGS sequence"/>
</dbReference>
<comment type="caution">
    <text evidence="2">The sequence shown here is derived from an EMBL/GenBank/DDBJ whole genome shotgun (WGS) entry which is preliminary data.</text>
</comment>
<feature type="region of interest" description="Disordered" evidence="1">
    <location>
        <begin position="13"/>
        <end position="48"/>
    </location>
</feature>
<evidence type="ECO:0000313" key="2">
    <source>
        <dbReference type="EMBL" id="MCU6747435.1"/>
    </source>
</evidence>
<feature type="compositionally biased region" description="Low complexity" evidence="1">
    <location>
        <begin position="36"/>
        <end position="47"/>
    </location>
</feature>
<keyword evidence="3" id="KW-1185">Reference proteome</keyword>
<gene>
    <name evidence="2" type="ORF">OCV51_07175</name>
</gene>
<feature type="compositionally biased region" description="Gly residues" evidence="1">
    <location>
        <begin position="14"/>
        <end position="35"/>
    </location>
</feature>
<proteinExistence type="predicted"/>
<accession>A0ABT2TAY0</accession>
<protein>
    <submittedName>
        <fullName evidence="2">Uncharacterized protein</fullName>
    </submittedName>
</protein>
<dbReference type="EMBL" id="JAOQJX010000008">
    <property type="protein sequence ID" value="MCU6747435.1"/>
    <property type="molecule type" value="Genomic_DNA"/>
</dbReference>
<feature type="region of interest" description="Disordered" evidence="1">
    <location>
        <begin position="171"/>
        <end position="208"/>
    </location>
</feature>
<dbReference type="RefSeq" id="WP_059066725.1">
    <property type="nucleotide sequence ID" value="NZ_JAOQJX010000008.1"/>
</dbReference>
<evidence type="ECO:0000256" key="1">
    <source>
        <dbReference type="SAM" id="MobiDB-lite"/>
    </source>
</evidence>
<organism evidence="2 3">
    <name type="scientific">Faecalicatena acetigenes</name>
    <dbReference type="NCBI Taxonomy" id="2981790"/>
    <lineage>
        <taxon>Bacteria</taxon>
        <taxon>Bacillati</taxon>
        <taxon>Bacillota</taxon>
        <taxon>Clostridia</taxon>
        <taxon>Lachnospirales</taxon>
        <taxon>Lachnospiraceae</taxon>
        <taxon>Faecalicatena</taxon>
    </lineage>
</organism>
<sequence length="208" mass="22029">MRNRMYLQLFEDGAGAGSAGGQGNNAGGGNGGQNGNAGSASGAQGSGTYTYEQAEEIASAQASKAERTALADFFRKQGMTEDEVTQAIHDFKTQKAARQPNIDDLQRELAEEKAKNSQYENEKILSKKGVRSEDLDYVIFKADQMVDDKIDFAKAADKFLKENPRFIGGTGGIGGTYRVSTGAQSSGASGTDNPNDSINAAIRRAAGR</sequence>
<feature type="compositionally biased region" description="Low complexity" evidence="1">
    <location>
        <begin position="180"/>
        <end position="191"/>
    </location>
</feature>
<name>A0ABT2TAY0_9FIRM</name>
<reference evidence="2 3" key="1">
    <citation type="journal article" date="2021" name="ISME Commun">
        <title>Automated analysis of genomic sequences facilitates high-throughput and comprehensive description of bacteria.</title>
        <authorList>
            <person name="Hitch T.C.A."/>
        </authorList>
    </citation>
    <scope>NUCLEOTIDE SEQUENCE [LARGE SCALE GENOMIC DNA]</scope>
    <source>
        <strain evidence="2 3">H2_18</strain>
    </source>
</reference>